<accession>A0A1X7UKA6</accession>
<reference evidence="1" key="1">
    <citation type="submission" date="2017-05" db="UniProtKB">
        <authorList>
            <consortium name="EnsemblMetazoa"/>
        </authorList>
    </citation>
    <scope>IDENTIFICATION</scope>
</reference>
<evidence type="ECO:0008006" key="2">
    <source>
        <dbReference type="Google" id="ProtNLM"/>
    </source>
</evidence>
<dbReference type="SUPFAM" id="SSF54001">
    <property type="entry name" value="Cysteine proteinases"/>
    <property type="match status" value="1"/>
</dbReference>
<dbReference type="InParanoid" id="A0A1X7UKA6"/>
<protein>
    <recommendedName>
        <fullName evidence="2">Ubiquitin-like protease family profile domain-containing protein</fullName>
    </recommendedName>
</protein>
<evidence type="ECO:0000313" key="1">
    <source>
        <dbReference type="EnsemblMetazoa" id="Aqu2.1.28410_001"/>
    </source>
</evidence>
<organism evidence="1">
    <name type="scientific">Amphimedon queenslandica</name>
    <name type="common">Sponge</name>
    <dbReference type="NCBI Taxonomy" id="400682"/>
    <lineage>
        <taxon>Eukaryota</taxon>
        <taxon>Metazoa</taxon>
        <taxon>Porifera</taxon>
        <taxon>Demospongiae</taxon>
        <taxon>Heteroscleromorpha</taxon>
        <taxon>Haplosclerida</taxon>
        <taxon>Niphatidae</taxon>
        <taxon>Amphimedon</taxon>
    </lineage>
</organism>
<proteinExistence type="predicted"/>
<dbReference type="EnsemblMetazoa" id="Aqu2.1.28410_001">
    <property type="protein sequence ID" value="Aqu2.1.28410_001"/>
    <property type="gene ID" value="Aqu2.1.28410"/>
</dbReference>
<dbReference type="Gene3D" id="3.30.310.130">
    <property type="entry name" value="Ubiquitin-related"/>
    <property type="match status" value="1"/>
</dbReference>
<dbReference type="PANTHER" id="PTHR34718:SF2">
    <property type="entry name" value="PHD-TYPE DOMAIN-CONTAINING PROTEIN"/>
    <property type="match status" value="1"/>
</dbReference>
<dbReference type="InterPro" id="IPR038765">
    <property type="entry name" value="Papain-like_cys_pep_sf"/>
</dbReference>
<dbReference type="PANTHER" id="PTHR34718">
    <property type="entry name" value="PHD-TYPE DOMAIN-CONTAINING PROTEIN"/>
    <property type="match status" value="1"/>
</dbReference>
<sequence>MINIYFGQNLLRRRFPEINGLKSTLEITKPSDKFEMTDSLIIQVIHCKDNHWITTSNIGCQESEITVYDSLYKAIDQHTYEMLSRLFSKKTFTIKQPQKQTNGYDWIICIGICNYISI</sequence>
<dbReference type="AlphaFoldDB" id="A0A1X7UKA6"/>
<name>A0A1X7UKA6_AMPQE</name>